<sequence length="129" mass="15071">MAKIEKFEDMEIWQLARKICVNVYHIIETTELNGNYALRNQMDRSSGSIMDNIAEGFERSGNKEFRQFLSISKGSCGELRSQFYRALDRGYIDKSTFNAQIKILQLESKKISSFMHYLKKSEYKGSKFD</sequence>
<evidence type="ECO:0000313" key="2">
    <source>
        <dbReference type="Proteomes" id="UP001597012"/>
    </source>
</evidence>
<dbReference type="InterPro" id="IPR036583">
    <property type="entry name" value="23S_rRNA_IVS_sf"/>
</dbReference>
<accession>A0ABW3B256</accession>
<organism evidence="1 2">
    <name type="scientific">Maribacter chungangensis</name>
    <dbReference type="NCBI Taxonomy" id="1069117"/>
    <lineage>
        <taxon>Bacteria</taxon>
        <taxon>Pseudomonadati</taxon>
        <taxon>Bacteroidota</taxon>
        <taxon>Flavobacteriia</taxon>
        <taxon>Flavobacteriales</taxon>
        <taxon>Flavobacteriaceae</taxon>
        <taxon>Maribacter</taxon>
    </lineage>
</organism>
<protein>
    <submittedName>
        <fullName evidence="1">Four helix bundle protein</fullName>
    </submittedName>
</protein>
<gene>
    <name evidence="1" type="ORF">ACFQZJ_04600</name>
</gene>
<dbReference type="InterPro" id="IPR012657">
    <property type="entry name" value="23S_rRNA-intervening_sequence"/>
</dbReference>
<dbReference type="Gene3D" id="1.20.1440.60">
    <property type="entry name" value="23S rRNA-intervening sequence"/>
    <property type="match status" value="1"/>
</dbReference>
<proteinExistence type="predicted"/>
<name>A0ABW3B256_9FLAO</name>
<dbReference type="PANTHER" id="PTHR38471">
    <property type="entry name" value="FOUR HELIX BUNDLE PROTEIN"/>
    <property type="match status" value="1"/>
</dbReference>
<keyword evidence="2" id="KW-1185">Reference proteome</keyword>
<evidence type="ECO:0000313" key="1">
    <source>
        <dbReference type="EMBL" id="MFD0796729.1"/>
    </source>
</evidence>
<dbReference type="RefSeq" id="WP_379932635.1">
    <property type="nucleotide sequence ID" value="NZ_JBHTHY010000003.1"/>
</dbReference>
<comment type="caution">
    <text evidence="1">The sequence shown here is derived from an EMBL/GenBank/DDBJ whole genome shotgun (WGS) entry which is preliminary data.</text>
</comment>
<dbReference type="PANTHER" id="PTHR38471:SF2">
    <property type="entry name" value="FOUR HELIX BUNDLE PROTEIN"/>
    <property type="match status" value="1"/>
</dbReference>
<dbReference type="CDD" id="cd16377">
    <property type="entry name" value="23S_rRNA_IVP_like"/>
    <property type="match status" value="1"/>
</dbReference>
<dbReference type="Pfam" id="PF05635">
    <property type="entry name" value="23S_rRNA_IVP"/>
    <property type="match status" value="1"/>
</dbReference>
<dbReference type="SUPFAM" id="SSF158446">
    <property type="entry name" value="IVS-encoded protein-like"/>
    <property type="match status" value="1"/>
</dbReference>
<reference evidence="2" key="1">
    <citation type="journal article" date="2019" name="Int. J. Syst. Evol. Microbiol.">
        <title>The Global Catalogue of Microorganisms (GCM) 10K type strain sequencing project: providing services to taxonomists for standard genome sequencing and annotation.</title>
        <authorList>
            <consortium name="The Broad Institute Genomics Platform"/>
            <consortium name="The Broad Institute Genome Sequencing Center for Infectious Disease"/>
            <person name="Wu L."/>
            <person name="Ma J."/>
        </authorList>
    </citation>
    <scope>NUCLEOTIDE SEQUENCE [LARGE SCALE GENOMIC DNA]</scope>
    <source>
        <strain evidence="2">CCUG 61948</strain>
    </source>
</reference>
<dbReference type="Proteomes" id="UP001597012">
    <property type="component" value="Unassembled WGS sequence"/>
</dbReference>
<dbReference type="NCBIfam" id="TIGR02436">
    <property type="entry name" value="four helix bundle protein"/>
    <property type="match status" value="1"/>
</dbReference>
<dbReference type="EMBL" id="JBHTHY010000003">
    <property type="protein sequence ID" value="MFD0796729.1"/>
    <property type="molecule type" value="Genomic_DNA"/>
</dbReference>